<organism evidence="2 3">
    <name type="scientific">Leisingera methylohalidivorans DSM 14336</name>
    <dbReference type="NCBI Taxonomy" id="999552"/>
    <lineage>
        <taxon>Bacteria</taxon>
        <taxon>Pseudomonadati</taxon>
        <taxon>Pseudomonadota</taxon>
        <taxon>Alphaproteobacteria</taxon>
        <taxon>Rhodobacterales</taxon>
        <taxon>Roseobacteraceae</taxon>
        <taxon>Leisingera</taxon>
    </lineage>
</organism>
<dbReference type="Proteomes" id="UP000018780">
    <property type="component" value="Chromosome"/>
</dbReference>
<keyword evidence="1" id="KW-1133">Transmembrane helix</keyword>
<sequence length="144" mass="15141">MPATILAVYQSPGANALAVSEAVLAELDRLSADFPDDVAYSVPFNTTDFAEQSLNDVIPTLMMTFAPVIWVVFIFLGSFRATTIPAVAIPVSLIGTFALLVLGMSLNTISLFALVLAVSIVVDDAIVVVENVERIIAEEGAAPG</sequence>
<dbReference type="KEGG" id="lmd:METH_08540"/>
<feature type="transmembrane region" description="Helical" evidence="1">
    <location>
        <begin position="57"/>
        <end position="76"/>
    </location>
</feature>
<dbReference type="SUPFAM" id="SSF82866">
    <property type="entry name" value="Multidrug efflux transporter AcrB transmembrane domain"/>
    <property type="match status" value="1"/>
</dbReference>
<dbReference type="PATRIC" id="fig|999552.6.peg.1716"/>
<accession>V9W039</accession>
<dbReference type="STRING" id="999552.METH_08540"/>
<keyword evidence="3" id="KW-1185">Reference proteome</keyword>
<dbReference type="PRINTS" id="PR00702">
    <property type="entry name" value="ACRIFLAVINRP"/>
</dbReference>
<dbReference type="AlphaFoldDB" id="V9W039"/>
<evidence type="ECO:0000256" key="1">
    <source>
        <dbReference type="SAM" id="Phobius"/>
    </source>
</evidence>
<proteinExistence type="predicted"/>
<keyword evidence="1" id="KW-0472">Membrane</keyword>
<dbReference type="Gene3D" id="3.30.70.1320">
    <property type="entry name" value="Multidrug efflux transporter AcrB pore domain like"/>
    <property type="match status" value="1"/>
</dbReference>
<feature type="transmembrane region" description="Helical" evidence="1">
    <location>
        <begin position="83"/>
        <end position="103"/>
    </location>
</feature>
<name>V9W039_9RHOB</name>
<dbReference type="PANTHER" id="PTHR32063">
    <property type="match status" value="1"/>
</dbReference>
<dbReference type="GO" id="GO:0042910">
    <property type="term" value="F:xenobiotic transmembrane transporter activity"/>
    <property type="evidence" value="ECO:0007669"/>
    <property type="project" value="TreeGrafter"/>
</dbReference>
<dbReference type="GO" id="GO:0005886">
    <property type="term" value="C:plasma membrane"/>
    <property type="evidence" value="ECO:0007669"/>
    <property type="project" value="TreeGrafter"/>
</dbReference>
<dbReference type="EMBL" id="CP006773">
    <property type="protein sequence ID" value="AHD03005.1"/>
    <property type="molecule type" value="Genomic_DNA"/>
</dbReference>
<reference evidence="2 3" key="1">
    <citation type="submission" date="2013-09" db="EMBL/GenBank/DDBJ databases">
        <authorList>
            <consortium name="DOE Joint Genome Institute"/>
            <person name="Klenk H.-P."/>
            <person name="Huntemann M."/>
            <person name="Han J."/>
            <person name="Chen A."/>
            <person name="Kyrpides N."/>
            <person name="Mavromatis K."/>
            <person name="Markowitz V."/>
            <person name="Palaniappan K."/>
            <person name="Ivanova N."/>
            <person name="Schaumberg A."/>
            <person name="Pati A."/>
            <person name="Liolios K."/>
            <person name="Nordberg H.P."/>
            <person name="Cantor M.N."/>
            <person name="Hua S.X."/>
            <person name="Woyke T."/>
        </authorList>
    </citation>
    <scope>NUCLEOTIDE SEQUENCE [LARGE SCALE GENOMIC DNA]</scope>
    <source>
        <strain evidence="2 3">DSM 14336</strain>
    </source>
</reference>
<keyword evidence="1" id="KW-0812">Transmembrane</keyword>
<evidence type="ECO:0000313" key="2">
    <source>
        <dbReference type="EMBL" id="AHD03005.1"/>
    </source>
</evidence>
<dbReference type="PANTHER" id="PTHR32063:SF13">
    <property type="entry name" value="MULTIDRUG EFFLUX PUMP SUBUNIT ACRB-RELATED"/>
    <property type="match status" value="1"/>
</dbReference>
<protein>
    <submittedName>
        <fullName evidence="2">Uncharacterized protein</fullName>
    </submittedName>
</protein>
<evidence type="ECO:0000313" key="3">
    <source>
        <dbReference type="Proteomes" id="UP000018780"/>
    </source>
</evidence>
<dbReference type="Pfam" id="PF00873">
    <property type="entry name" value="ACR_tran"/>
    <property type="match status" value="1"/>
</dbReference>
<dbReference type="Gene3D" id="1.20.1640.10">
    <property type="entry name" value="Multidrug efflux transporter AcrB transmembrane domain"/>
    <property type="match status" value="1"/>
</dbReference>
<dbReference type="InterPro" id="IPR001036">
    <property type="entry name" value="Acrflvin-R"/>
</dbReference>
<gene>
    <name evidence="2" type="ORF">METH_08540</name>
</gene>
<dbReference type="HOGENOM" id="CLU_1794097_0_0_5"/>